<keyword evidence="3" id="KW-1185">Reference proteome</keyword>
<dbReference type="AlphaFoldDB" id="A0AA35L942"/>
<evidence type="ECO:0000313" key="2">
    <source>
        <dbReference type="EMBL" id="CAI5792075.1"/>
    </source>
</evidence>
<feature type="region of interest" description="Disordered" evidence="1">
    <location>
        <begin position="35"/>
        <end position="73"/>
    </location>
</feature>
<proteinExistence type="predicted"/>
<reference evidence="2" key="1">
    <citation type="submission" date="2022-12" db="EMBL/GenBank/DDBJ databases">
        <authorList>
            <person name="Alioto T."/>
            <person name="Alioto T."/>
            <person name="Gomez Garrido J."/>
        </authorList>
    </citation>
    <scope>NUCLEOTIDE SEQUENCE</scope>
</reference>
<dbReference type="EMBL" id="OX395139">
    <property type="protein sequence ID" value="CAI5792075.1"/>
    <property type="molecule type" value="Genomic_DNA"/>
</dbReference>
<protein>
    <submittedName>
        <fullName evidence="2">Uncharacterized protein</fullName>
    </submittedName>
</protein>
<evidence type="ECO:0000313" key="3">
    <source>
        <dbReference type="Proteomes" id="UP001178461"/>
    </source>
</evidence>
<accession>A0AA35L942</accession>
<name>A0AA35L942_9SAUR</name>
<gene>
    <name evidence="2" type="ORF">PODLI_1B041925</name>
</gene>
<sequence length="142" mass="15465">MGLRGRGCQTRGKLLRWGFPNGLPSGSAQRASLRVGKHFSSQGKKVRSGRKLATPSSNSSQETAKLGLRRRSGSRALKRLSRERCLGSKPVAALLSHASCTKAEIMAPLAQTTLIRSQSLSVAEAPCKDWMIRQGQYNCREV</sequence>
<evidence type="ECO:0000256" key="1">
    <source>
        <dbReference type="SAM" id="MobiDB-lite"/>
    </source>
</evidence>
<feature type="compositionally biased region" description="Polar residues" evidence="1">
    <location>
        <begin position="54"/>
        <end position="63"/>
    </location>
</feature>
<organism evidence="2 3">
    <name type="scientific">Podarcis lilfordi</name>
    <name type="common">Lilford's wall lizard</name>
    <dbReference type="NCBI Taxonomy" id="74358"/>
    <lineage>
        <taxon>Eukaryota</taxon>
        <taxon>Metazoa</taxon>
        <taxon>Chordata</taxon>
        <taxon>Craniata</taxon>
        <taxon>Vertebrata</taxon>
        <taxon>Euteleostomi</taxon>
        <taxon>Lepidosauria</taxon>
        <taxon>Squamata</taxon>
        <taxon>Bifurcata</taxon>
        <taxon>Unidentata</taxon>
        <taxon>Episquamata</taxon>
        <taxon>Laterata</taxon>
        <taxon>Lacertibaenia</taxon>
        <taxon>Lacertidae</taxon>
        <taxon>Podarcis</taxon>
    </lineage>
</organism>
<dbReference type="Proteomes" id="UP001178461">
    <property type="component" value="Chromosome 14"/>
</dbReference>